<accession>A0A1L5FC76</accession>
<dbReference type="OrthoDB" id="1756121at2"/>
<sequence>MWIRSQDKLFLVEAKRILILSPNAYRKKFEIVNYVSEISDAELGTFADYDSLGEYESKKRAIEVLDDIQENINVLEYDKVYKSHNEKMYAQGRYVYQMPEK</sequence>
<reference evidence="1 2" key="1">
    <citation type="submission" date="2016-12" db="EMBL/GenBank/DDBJ databases">
        <title>Complete genome sequence of Clostridium kluyveri JZZ isolated from the pit mud of a Chinese flavor liquor-making factory.</title>
        <authorList>
            <person name="Wang Y."/>
        </authorList>
    </citation>
    <scope>NUCLEOTIDE SEQUENCE [LARGE SCALE GENOMIC DNA]</scope>
    <source>
        <strain evidence="1 2">JZZ</strain>
    </source>
</reference>
<evidence type="ECO:0000313" key="1">
    <source>
        <dbReference type="EMBL" id="APM40573.1"/>
    </source>
</evidence>
<protein>
    <submittedName>
        <fullName evidence="1">Uncharacterized protein</fullName>
    </submittedName>
</protein>
<name>A0A1L5FC76_CLOKL</name>
<dbReference type="Proteomes" id="UP000184604">
    <property type="component" value="Chromosome"/>
</dbReference>
<organism evidence="1 2">
    <name type="scientific">Clostridium kluyveri</name>
    <dbReference type="NCBI Taxonomy" id="1534"/>
    <lineage>
        <taxon>Bacteria</taxon>
        <taxon>Bacillati</taxon>
        <taxon>Bacillota</taxon>
        <taxon>Clostridia</taxon>
        <taxon>Eubacteriales</taxon>
        <taxon>Clostridiaceae</taxon>
        <taxon>Clostridium</taxon>
    </lineage>
</organism>
<gene>
    <name evidence="1" type="ORF">BS101_18525</name>
</gene>
<dbReference type="AlphaFoldDB" id="A0A1L5FC76"/>
<dbReference type="EMBL" id="CP018335">
    <property type="protein sequence ID" value="APM40573.1"/>
    <property type="molecule type" value="Genomic_DNA"/>
</dbReference>
<proteinExistence type="predicted"/>
<dbReference type="RefSeq" id="WP_073540149.1">
    <property type="nucleotide sequence ID" value="NZ_CP018335.1"/>
</dbReference>
<evidence type="ECO:0000313" key="2">
    <source>
        <dbReference type="Proteomes" id="UP000184604"/>
    </source>
</evidence>